<evidence type="ECO:0008006" key="3">
    <source>
        <dbReference type="Google" id="ProtNLM"/>
    </source>
</evidence>
<dbReference type="PANTHER" id="PTHR47331">
    <property type="entry name" value="PHD-TYPE DOMAIN-CONTAINING PROTEIN"/>
    <property type="match status" value="1"/>
</dbReference>
<dbReference type="Proteomes" id="UP001249851">
    <property type="component" value="Unassembled WGS sequence"/>
</dbReference>
<dbReference type="GO" id="GO:0003676">
    <property type="term" value="F:nucleic acid binding"/>
    <property type="evidence" value="ECO:0007669"/>
    <property type="project" value="InterPro"/>
</dbReference>
<sequence>MAVRRMMARRRKPANIWLDNGTNFALKHLDNERIVDQLSTEKVPWHFNRPSSLHFGGAWECLVQSAKRVLKAVVGKQCVNDEMLLTFMAEVESLMNGRPLTHVSTDYRDEEALTPNHFLLGRANPNFLPDVVNDKDLCNRKRAFPGDNGRVRAAEIHIKTGTYIRPVNKQRTAHIFNQFFTNVADNIPEPDPSLYGPDFLHHHSIKTITSHMGGNPSTDFCFNNTTPAVVIDITKSLPASKAISYDDIPTRLVKDSISILARPLCTLFNSSIASNCFPTC</sequence>
<reference evidence="1" key="1">
    <citation type="journal article" date="2023" name="G3 (Bethesda)">
        <title>Whole genome assembly and annotation of the endangered Caribbean coral Acropora cervicornis.</title>
        <authorList>
            <person name="Selwyn J.D."/>
            <person name="Vollmer S.V."/>
        </authorList>
    </citation>
    <scope>NUCLEOTIDE SEQUENCE</scope>
    <source>
        <strain evidence="1">K2</strain>
    </source>
</reference>
<dbReference type="PANTHER" id="PTHR47331:SF1">
    <property type="entry name" value="GAG-LIKE PROTEIN"/>
    <property type="match status" value="1"/>
</dbReference>
<dbReference type="EMBL" id="JARQWQ010000022">
    <property type="protein sequence ID" value="KAK2564468.1"/>
    <property type="molecule type" value="Genomic_DNA"/>
</dbReference>
<protein>
    <recommendedName>
        <fullName evidence="3">Integrase catalytic domain-containing protein</fullName>
    </recommendedName>
</protein>
<proteinExistence type="predicted"/>
<accession>A0AAD9V7U6</accession>
<organism evidence="1 2">
    <name type="scientific">Acropora cervicornis</name>
    <name type="common">Staghorn coral</name>
    <dbReference type="NCBI Taxonomy" id="6130"/>
    <lineage>
        <taxon>Eukaryota</taxon>
        <taxon>Metazoa</taxon>
        <taxon>Cnidaria</taxon>
        <taxon>Anthozoa</taxon>
        <taxon>Hexacorallia</taxon>
        <taxon>Scleractinia</taxon>
        <taxon>Astrocoeniina</taxon>
        <taxon>Acroporidae</taxon>
        <taxon>Acropora</taxon>
    </lineage>
</organism>
<reference evidence="1" key="2">
    <citation type="journal article" date="2023" name="Science">
        <title>Genomic signatures of disease resistance in endangered staghorn corals.</title>
        <authorList>
            <person name="Vollmer S.V."/>
            <person name="Selwyn J.D."/>
            <person name="Despard B.A."/>
            <person name="Roesel C.L."/>
        </authorList>
    </citation>
    <scope>NUCLEOTIDE SEQUENCE</scope>
    <source>
        <strain evidence="1">K2</strain>
    </source>
</reference>
<evidence type="ECO:0000313" key="1">
    <source>
        <dbReference type="EMBL" id="KAK2564468.1"/>
    </source>
</evidence>
<name>A0AAD9V7U6_ACRCE</name>
<dbReference type="InterPro" id="IPR036397">
    <property type="entry name" value="RNaseH_sf"/>
</dbReference>
<dbReference type="Gene3D" id="3.30.420.10">
    <property type="entry name" value="Ribonuclease H-like superfamily/Ribonuclease H"/>
    <property type="match status" value="1"/>
</dbReference>
<keyword evidence="2" id="KW-1185">Reference proteome</keyword>
<dbReference type="AlphaFoldDB" id="A0AAD9V7U6"/>
<gene>
    <name evidence="1" type="ORF">P5673_011910</name>
</gene>
<evidence type="ECO:0000313" key="2">
    <source>
        <dbReference type="Proteomes" id="UP001249851"/>
    </source>
</evidence>
<comment type="caution">
    <text evidence="1">The sequence shown here is derived from an EMBL/GenBank/DDBJ whole genome shotgun (WGS) entry which is preliminary data.</text>
</comment>